<accession>A0A9D1RXS1</accession>
<dbReference type="EMBL" id="DXFZ01000101">
    <property type="protein sequence ID" value="HIW96471.1"/>
    <property type="molecule type" value="Genomic_DNA"/>
</dbReference>
<dbReference type="Proteomes" id="UP000824189">
    <property type="component" value="Unassembled WGS sequence"/>
</dbReference>
<comment type="caution">
    <text evidence="2">The sequence shown here is derived from an EMBL/GenBank/DDBJ whole genome shotgun (WGS) entry which is preliminary data.</text>
</comment>
<proteinExistence type="predicted"/>
<sequence length="142" mass="16312">MRDFRSEPEYLAERRKVIRDNHPDRGGSDAQLIKALADLDEQWSRRLTLRRQVREHRPPFISEDTAVQAADAAGAYVDRISAAAQNLRERTARMDLTPSSLPERLAKRAGRLAGTIRHTVTERLPHEFRQGYRQDPPSSQKD</sequence>
<organism evidence="2 3">
    <name type="scientific">Candidatus Corynebacterium gallistercoris</name>
    <dbReference type="NCBI Taxonomy" id="2838530"/>
    <lineage>
        <taxon>Bacteria</taxon>
        <taxon>Bacillati</taxon>
        <taxon>Actinomycetota</taxon>
        <taxon>Actinomycetes</taxon>
        <taxon>Mycobacteriales</taxon>
        <taxon>Corynebacteriaceae</taxon>
        <taxon>Corynebacterium</taxon>
    </lineage>
</organism>
<reference evidence="2" key="2">
    <citation type="submission" date="2021-04" db="EMBL/GenBank/DDBJ databases">
        <authorList>
            <person name="Gilroy R."/>
        </authorList>
    </citation>
    <scope>NUCLEOTIDE SEQUENCE</scope>
    <source>
        <strain evidence="2">4376</strain>
    </source>
</reference>
<name>A0A9D1RXS1_9CORY</name>
<evidence type="ECO:0000313" key="2">
    <source>
        <dbReference type="EMBL" id="HIW96471.1"/>
    </source>
</evidence>
<gene>
    <name evidence="2" type="ORF">H9867_08355</name>
</gene>
<feature type="region of interest" description="Disordered" evidence="1">
    <location>
        <begin position="112"/>
        <end position="142"/>
    </location>
</feature>
<reference evidence="2" key="1">
    <citation type="journal article" date="2021" name="PeerJ">
        <title>Extensive microbial diversity within the chicken gut microbiome revealed by metagenomics and culture.</title>
        <authorList>
            <person name="Gilroy R."/>
            <person name="Ravi A."/>
            <person name="Getino M."/>
            <person name="Pursley I."/>
            <person name="Horton D.L."/>
            <person name="Alikhan N.F."/>
            <person name="Baker D."/>
            <person name="Gharbi K."/>
            <person name="Hall N."/>
            <person name="Watson M."/>
            <person name="Adriaenssens E.M."/>
            <person name="Foster-Nyarko E."/>
            <person name="Jarju S."/>
            <person name="Secka A."/>
            <person name="Antonio M."/>
            <person name="Oren A."/>
            <person name="Chaudhuri R.R."/>
            <person name="La Ragione R."/>
            <person name="Hildebrand F."/>
            <person name="Pallen M.J."/>
        </authorList>
    </citation>
    <scope>NUCLEOTIDE SEQUENCE</scope>
    <source>
        <strain evidence="2">4376</strain>
    </source>
</reference>
<dbReference type="AlphaFoldDB" id="A0A9D1RXS1"/>
<evidence type="ECO:0000256" key="1">
    <source>
        <dbReference type="SAM" id="MobiDB-lite"/>
    </source>
</evidence>
<protein>
    <submittedName>
        <fullName evidence="2">Uncharacterized protein</fullName>
    </submittedName>
</protein>
<feature type="compositionally biased region" description="Basic and acidic residues" evidence="1">
    <location>
        <begin position="119"/>
        <end position="132"/>
    </location>
</feature>
<evidence type="ECO:0000313" key="3">
    <source>
        <dbReference type="Proteomes" id="UP000824189"/>
    </source>
</evidence>